<evidence type="ECO:0000256" key="4">
    <source>
        <dbReference type="ARBA" id="ARBA00036643"/>
    </source>
</evidence>
<comment type="catalytic activity">
    <reaction evidence="2">
        <text>a (3S)-3-hydroxyacyl-CoA = a (2E)-enoyl-CoA + H2O</text>
        <dbReference type="Rhea" id="RHEA:16105"/>
        <dbReference type="ChEBI" id="CHEBI:15377"/>
        <dbReference type="ChEBI" id="CHEBI:57318"/>
        <dbReference type="ChEBI" id="CHEBI:58856"/>
        <dbReference type="EC" id="4.2.1.17"/>
    </reaction>
    <physiologicalReaction direction="right-to-left" evidence="2">
        <dbReference type="Rhea" id="RHEA:16107"/>
    </physiologicalReaction>
</comment>
<evidence type="ECO:0000256" key="5">
    <source>
        <dbReference type="ARBA" id="ARBA00036765"/>
    </source>
</evidence>
<comment type="catalytic activity">
    <reaction evidence="4">
        <text>3-hydroxybutanoyl-CoA = (2E)-butenoyl-CoA + H2O</text>
        <dbReference type="Rhea" id="RHEA:45584"/>
        <dbReference type="ChEBI" id="CHEBI:15377"/>
        <dbReference type="ChEBI" id="CHEBI:57332"/>
        <dbReference type="ChEBI" id="CHEBI:78611"/>
    </reaction>
    <physiologicalReaction direction="right-to-left" evidence="4">
        <dbReference type="Rhea" id="RHEA:45586"/>
    </physiologicalReaction>
</comment>
<proteinExistence type="predicted"/>
<dbReference type="PANTHER" id="PTHR11941:SF54">
    <property type="entry name" value="ENOYL-COA HYDRATASE, MITOCHONDRIAL"/>
    <property type="match status" value="1"/>
</dbReference>
<organism evidence="12 13">
    <name type="scientific">Polypterus senegalus</name>
    <name type="common">Senegal bichir</name>
    <dbReference type="NCBI Taxonomy" id="55291"/>
    <lineage>
        <taxon>Eukaryota</taxon>
        <taxon>Metazoa</taxon>
        <taxon>Chordata</taxon>
        <taxon>Craniata</taxon>
        <taxon>Vertebrata</taxon>
        <taxon>Euteleostomi</taxon>
        <taxon>Actinopterygii</taxon>
        <taxon>Polypteriformes</taxon>
        <taxon>Polypteridae</taxon>
        <taxon>Polypterus</taxon>
    </lineage>
</organism>
<reference evidence="12 13" key="1">
    <citation type="journal article" date="2021" name="Cell">
        <title>Tracing the genetic footprints of vertebrate landing in non-teleost ray-finned fishes.</title>
        <authorList>
            <person name="Bi X."/>
            <person name="Wang K."/>
            <person name="Yang L."/>
            <person name="Pan H."/>
            <person name="Jiang H."/>
            <person name="Wei Q."/>
            <person name="Fang M."/>
            <person name="Yu H."/>
            <person name="Zhu C."/>
            <person name="Cai Y."/>
            <person name="He Y."/>
            <person name="Gan X."/>
            <person name="Zeng H."/>
            <person name="Yu D."/>
            <person name="Zhu Y."/>
            <person name="Jiang H."/>
            <person name="Qiu Q."/>
            <person name="Yang H."/>
            <person name="Zhang Y.E."/>
            <person name="Wang W."/>
            <person name="Zhu M."/>
            <person name="He S."/>
            <person name="Zhang G."/>
        </authorList>
    </citation>
    <scope>NUCLEOTIDE SEQUENCE [LARGE SCALE GENOMIC DNA]</scope>
    <source>
        <strain evidence="12">Bchr_013</strain>
    </source>
</reference>
<evidence type="ECO:0000256" key="9">
    <source>
        <dbReference type="ARBA" id="ARBA00042381"/>
    </source>
</evidence>
<protein>
    <recommendedName>
        <fullName evidence="7">Enoyl-CoA hydratase, mitochondrial</fullName>
    </recommendedName>
    <alternativeName>
        <fullName evidence="9">Enoyl-CoA hydratase 1</fullName>
    </alternativeName>
    <alternativeName>
        <fullName evidence="8">Short-chain enoyl-CoA hydratase</fullName>
    </alternativeName>
</protein>
<evidence type="ECO:0000256" key="10">
    <source>
        <dbReference type="ARBA" id="ARBA00051535"/>
    </source>
</evidence>
<name>A0A8X7X8E4_POLSE</name>
<dbReference type="CDD" id="cd06558">
    <property type="entry name" value="crotonase-like"/>
    <property type="match status" value="1"/>
</dbReference>
<dbReference type="Pfam" id="PF00378">
    <property type="entry name" value="ECH_1"/>
    <property type="match status" value="1"/>
</dbReference>
<evidence type="ECO:0000313" key="12">
    <source>
        <dbReference type="EMBL" id="KAG2463341.1"/>
    </source>
</evidence>
<evidence type="ECO:0000313" key="13">
    <source>
        <dbReference type="Proteomes" id="UP000886611"/>
    </source>
</evidence>
<comment type="subunit">
    <text evidence="6">Homohexamer; dimer of trimers.</text>
</comment>
<evidence type="ECO:0000256" key="8">
    <source>
        <dbReference type="ARBA" id="ARBA00041421"/>
    </source>
</evidence>
<dbReference type="EMBL" id="JAATIS010004040">
    <property type="protein sequence ID" value="KAG2463341.1"/>
    <property type="molecule type" value="Genomic_DNA"/>
</dbReference>
<dbReference type="Gene3D" id="3.90.226.10">
    <property type="entry name" value="2-enoyl-CoA Hydratase, Chain A, domain 1"/>
    <property type="match status" value="1"/>
</dbReference>
<dbReference type="SUPFAM" id="SSF52096">
    <property type="entry name" value="ClpP/crotonase"/>
    <property type="match status" value="1"/>
</dbReference>
<sequence>MGRPPWWLWGPWEQGLEAQHYRGPWSLPGGAQMPEVPCPQHIRHTRKCFGEEDQRHPECFRVHGQNFCHNWEGRQKVIGRHLELVRVRIKGAASLHSMARVGSVVGQSLEGEEWKRSEEGRGILGGGCELAMMCDIIYAGEKAQFGQPEILLGTIPGAGGTQRLTRAVGKSLAMEMVLTGDRISAKEAKESGLVSKIFPVEQLVEEALRCGEKIANNSKLVCAMAKEAVNAG</sequence>
<dbReference type="GO" id="GO:0004300">
    <property type="term" value="F:enoyl-CoA hydratase activity"/>
    <property type="evidence" value="ECO:0007669"/>
    <property type="project" value="UniProtKB-EC"/>
</dbReference>
<evidence type="ECO:0000256" key="11">
    <source>
        <dbReference type="ARBA" id="ARBA00052675"/>
    </source>
</evidence>
<comment type="catalytic activity">
    <reaction evidence="5">
        <text>(3S)-3-hydroxybutanoyl-CoA = (2E)-butenoyl-CoA + H2O</text>
        <dbReference type="Rhea" id="RHEA:26558"/>
        <dbReference type="ChEBI" id="CHEBI:15377"/>
        <dbReference type="ChEBI" id="CHEBI:57316"/>
        <dbReference type="ChEBI" id="CHEBI:57332"/>
    </reaction>
    <physiologicalReaction direction="right-to-left" evidence="5">
        <dbReference type="Rhea" id="RHEA:26560"/>
    </physiologicalReaction>
</comment>
<comment type="catalytic activity">
    <reaction evidence="3">
        <text>3-hydroxypropanoyl-CoA = acryloyl-CoA + H2O</text>
        <dbReference type="Rhea" id="RHEA:26518"/>
        <dbReference type="ChEBI" id="CHEBI:15377"/>
        <dbReference type="ChEBI" id="CHEBI:57367"/>
        <dbReference type="ChEBI" id="CHEBI:58528"/>
    </reaction>
    <physiologicalReaction direction="right-to-left" evidence="3">
        <dbReference type="Rhea" id="RHEA:26520"/>
    </physiologicalReaction>
</comment>
<dbReference type="AlphaFoldDB" id="A0A8X7X8E4"/>
<evidence type="ECO:0000256" key="1">
    <source>
        <dbReference type="ARBA" id="ARBA00005005"/>
    </source>
</evidence>
<dbReference type="PANTHER" id="PTHR11941">
    <property type="entry name" value="ENOYL-COA HYDRATASE-RELATED"/>
    <property type="match status" value="1"/>
</dbReference>
<evidence type="ECO:0000256" key="3">
    <source>
        <dbReference type="ARBA" id="ARBA00036137"/>
    </source>
</evidence>
<dbReference type="InterPro" id="IPR001753">
    <property type="entry name" value="Enoyl-CoA_hydra/iso"/>
</dbReference>
<evidence type="ECO:0000256" key="2">
    <source>
        <dbReference type="ARBA" id="ARBA00035854"/>
    </source>
</evidence>
<dbReference type="GO" id="GO:0006635">
    <property type="term" value="P:fatty acid beta-oxidation"/>
    <property type="evidence" value="ECO:0007669"/>
    <property type="project" value="TreeGrafter"/>
</dbReference>
<comment type="catalytic activity">
    <reaction evidence="11">
        <text>3-hydroxyisovaleryl-CoA = 3-methylbut-2-enoyl-CoA + H2O</text>
        <dbReference type="Rhea" id="RHEA:31079"/>
        <dbReference type="ChEBI" id="CHEBI:15377"/>
        <dbReference type="ChEBI" id="CHEBI:57344"/>
        <dbReference type="ChEBI" id="CHEBI:62555"/>
    </reaction>
    <physiologicalReaction direction="right-to-left" evidence="11">
        <dbReference type="Rhea" id="RHEA:31081"/>
    </physiologicalReaction>
</comment>
<dbReference type="Proteomes" id="UP000886611">
    <property type="component" value="Unassembled WGS sequence"/>
</dbReference>
<gene>
    <name evidence="12" type="primary">Echs1</name>
    <name evidence="12" type="ORF">GTO96_0001606</name>
</gene>
<keyword evidence="13" id="KW-1185">Reference proteome</keyword>
<feature type="non-terminal residue" evidence="12">
    <location>
        <position position="1"/>
    </location>
</feature>
<evidence type="ECO:0000256" key="7">
    <source>
        <dbReference type="ARBA" id="ARBA00041110"/>
    </source>
</evidence>
<comment type="catalytic activity">
    <reaction evidence="10">
        <text>2-methylpropenoyl-CoA + H2O = (S)-3-hydroxyisobutanoyl-CoA</text>
        <dbReference type="Rhea" id="RHEA:31175"/>
        <dbReference type="ChEBI" id="CHEBI:15377"/>
        <dbReference type="ChEBI" id="CHEBI:62500"/>
        <dbReference type="ChEBI" id="CHEBI:62611"/>
    </reaction>
    <physiologicalReaction direction="left-to-right" evidence="10">
        <dbReference type="Rhea" id="RHEA:31176"/>
    </physiologicalReaction>
</comment>
<evidence type="ECO:0000256" key="6">
    <source>
        <dbReference type="ARBA" id="ARBA00038629"/>
    </source>
</evidence>
<comment type="pathway">
    <text evidence="1">Lipid metabolism; fatty acid beta-oxidation.</text>
</comment>
<dbReference type="InterPro" id="IPR029045">
    <property type="entry name" value="ClpP/crotonase-like_dom_sf"/>
</dbReference>
<feature type="non-terminal residue" evidence="12">
    <location>
        <position position="232"/>
    </location>
</feature>
<comment type="caution">
    <text evidence="12">The sequence shown here is derived from an EMBL/GenBank/DDBJ whole genome shotgun (WGS) entry which is preliminary data.</text>
</comment>
<accession>A0A8X7X8E4</accession>
<dbReference type="GO" id="GO:0005739">
    <property type="term" value="C:mitochondrion"/>
    <property type="evidence" value="ECO:0007669"/>
    <property type="project" value="TreeGrafter"/>
</dbReference>